<gene>
    <name evidence="12" type="ORF">LV75_001420</name>
</gene>
<evidence type="ECO:0000256" key="4">
    <source>
        <dbReference type="ARBA" id="ARBA00013346"/>
    </source>
</evidence>
<dbReference type="EMBL" id="JAMTCO010000003">
    <property type="protein sequence ID" value="MCP2268933.1"/>
    <property type="molecule type" value="Genomic_DNA"/>
</dbReference>
<dbReference type="PANTHER" id="PTHR11579:SF0">
    <property type="entry name" value="PROTEIN-L-ISOASPARTATE(D-ASPARTATE) O-METHYLTRANSFERASE"/>
    <property type="match status" value="1"/>
</dbReference>
<evidence type="ECO:0000256" key="6">
    <source>
        <dbReference type="ARBA" id="ARBA00022603"/>
    </source>
</evidence>
<evidence type="ECO:0000256" key="9">
    <source>
        <dbReference type="ARBA" id="ARBA00030757"/>
    </source>
</evidence>
<sequence length="377" mass="40625">MTWQDLARELAAEIVAEGVLRTPSLRQAVEKTPRHLFVPRFYTQEPDRSWVQTAAGGEEWLAAVYRNQPLVTDLATTADGDRVTVSSSTKPGLMVRMLEALDLADHHRVLEIGTGTGYNAALLCHRLGDGRVFSVDIGAALVEAAGERLASLGLSPVLVVGHGGLGLPEHAPFDRIIATCSVPAVPRAWAGQVRVGGLVLVDLKPSVHAGNLALLRRTADGLTGRFLPRWAGFMAMRDADRAPDAAPALGDQSAGTRSDTTLPATPWTHLVPWFLAQVGMPGEVSVGYTGLAGGRPEWSTLSAADGSWAWARITGAREIRQGGPVRLWDRVEAAHDEWETLGCPDWDRLGLSVTPDGLHRVWLDEPDSGHEWVLPAR</sequence>
<evidence type="ECO:0000313" key="13">
    <source>
        <dbReference type="Proteomes" id="UP001205185"/>
    </source>
</evidence>
<evidence type="ECO:0000256" key="1">
    <source>
        <dbReference type="ARBA" id="ARBA00004496"/>
    </source>
</evidence>
<dbReference type="Proteomes" id="UP001205185">
    <property type="component" value="Unassembled WGS sequence"/>
</dbReference>
<keyword evidence="6 12" id="KW-0489">Methyltransferase</keyword>
<evidence type="ECO:0000256" key="8">
    <source>
        <dbReference type="ARBA" id="ARBA00022691"/>
    </source>
</evidence>
<evidence type="ECO:0000256" key="11">
    <source>
        <dbReference type="ARBA" id="ARBA00031350"/>
    </source>
</evidence>
<dbReference type="GO" id="GO:0008168">
    <property type="term" value="F:methyltransferase activity"/>
    <property type="evidence" value="ECO:0007669"/>
    <property type="project" value="UniProtKB-KW"/>
</dbReference>
<keyword evidence="7" id="KW-0808">Transferase</keyword>
<evidence type="ECO:0000256" key="7">
    <source>
        <dbReference type="ARBA" id="ARBA00022679"/>
    </source>
</evidence>
<dbReference type="RefSeq" id="WP_253885909.1">
    <property type="nucleotide sequence ID" value="NZ_BAAAVB010000025.1"/>
</dbReference>
<dbReference type="Gene3D" id="3.40.50.150">
    <property type="entry name" value="Vaccinia Virus protein VP39"/>
    <property type="match status" value="1"/>
</dbReference>
<evidence type="ECO:0000256" key="5">
    <source>
        <dbReference type="ARBA" id="ARBA00022490"/>
    </source>
</evidence>
<keyword evidence="5" id="KW-0963">Cytoplasm</keyword>
<protein>
    <recommendedName>
        <fullName evidence="4">Protein-L-isoaspartate O-methyltransferase</fullName>
        <ecNumber evidence="3">2.1.1.77</ecNumber>
    </recommendedName>
    <alternativeName>
        <fullName evidence="11">L-isoaspartyl protein carboxyl methyltransferase</fullName>
    </alternativeName>
    <alternativeName>
        <fullName evidence="9">Protein L-isoaspartyl methyltransferase</fullName>
    </alternativeName>
    <alternativeName>
        <fullName evidence="10">Protein-beta-aspartate methyltransferase</fullName>
    </alternativeName>
</protein>
<dbReference type="InterPro" id="IPR000682">
    <property type="entry name" value="PCMT"/>
</dbReference>
<organism evidence="12 13">
    <name type="scientific">Actinokineospora diospyrosa</name>
    <dbReference type="NCBI Taxonomy" id="103728"/>
    <lineage>
        <taxon>Bacteria</taxon>
        <taxon>Bacillati</taxon>
        <taxon>Actinomycetota</taxon>
        <taxon>Actinomycetes</taxon>
        <taxon>Pseudonocardiales</taxon>
        <taxon>Pseudonocardiaceae</taxon>
        <taxon>Actinokineospora</taxon>
    </lineage>
</organism>
<keyword evidence="13" id="KW-1185">Reference proteome</keyword>
<dbReference type="PANTHER" id="PTHR11579">
    <property type="entry name" value="PROTEIN-L-ISOASPARTATE O-METHYLTRANSFERASE"/>
    <property type="match status" value="1"/>
</dbReference>
<comment type="subcellular location">
    <subcellularLocation>
        <location evidence="1">Cytoplasm</location>
    </subcellularLocation>
</comment>
<reference evidence="12 13" key="1">
    <citation type="submission" date="2022-06" db="EMBL/GenBank/DDBJ databases">
        <title>Genomic Encyclopedia of Archaeal and Bacterial Type Strains, Phase II (KMG-II): from individual species to whole genera.</title>
        <authorList>
            <person name="Goeker M."/>
        </authorList>
    </citation>
    <scope>NUCLEOTIDE SEQUENCE [LARGE SCALE GENOMIC DNA]</scope>
    <source>
        <strain evidence="12 13">DSM 44255</strain>
    </source>
</reference>
<comment type="caution">
    <text evidence="12">The sequence shown here is derived from an EMBL/GenBank/DDBJ whole genome shotgun (WGS) entry which is preliminary data.</text>
</comment>
<dbReference type="CDD" id="cd02440">
    <property type="entry name" value="AdoMet_MTases"/>
    <property type="match status" value="1"/>
</dbReference>
<dbReference type="InterPro" id="IPR029063">
    <property type="entry name" value="SAM-dependent_MTases_sf"/>
</dbReference>
<keyword evidence="8" id="KW-0949">S-adenosyl-L-methionine</keyword>
<evidence type="ECO:0000256" key="2">
    <source>
        <dbReference type="ARBA" id="ARBA00005369"/>
    </source>
</evidence>
<proteinExistence type="inferred from homology"/>
<name>A0ABT1I8H7_9PSEU</name>
<dbReference type="Pfam" id="PF01135">
    <property type="entry name" value="PCMT"/>
    <property type="match status" value="1"/>
</dbReference>
<dbReference type="GO" id="GO:0032259">
    <property type="term" value="P:methylation"/>
    <property type="evidence" value="ECO:0007669"/>
    <property type="project" value="UniProtKB-KW"/>
</dbReference>
<evidence type="ECO:0000256" key="10">
    <source>
        <dbReference type="ARBA" id="ARBA00031323"/>
    </source>
</evidence>
<evidence type="ECO:0000313" key="12">
    <source>
        <dbReference type="EMBL" id="MCP2268933.1"/>
    </source>
</evidence>
<evidence type="ECO:0000256" key="3">
    <source>
        <dbReference type="ARBA" id="ARBA00011890"/>
    </source>
</evidence>
<dbReference type="EC" id="2.1.1.77" evidence="3"/>
<comment type="similarity">
    <text evidence="2">Belongs to the methyltransferase superfamily. L-isoaspartyl/D-aspartyl protein methyltransferase family.</text>
</comment>
<accession>A0ABT1I8H7</accession>
<dbReference type="SUPFAM" id="SSF53335">
    <property type="entry name" value="S-adenosyl-L-methionine-dependent methyltransferases"/>
    <property type="match status" value="1"/>
</dbReference>